<evidence type="ECO:0000259" key="4">
    <source>
        <dbReference type="PROSITE" id="PS01186"/>
    </source>
</evidence>
<feature type="transmembrane region" description="Helical" evidence="2">
    <location>
        <begin position="461"/>
        <end position="479"/>
    </location>
</feature>
<protein>
    <submittedName>
        <fullName evidence="5">Mucin-3B</fullName>
    </submittedName>
</protein>
<feature type="region of interest" description="Disordered" evidence="1">
    <location>
        <begin position="327"/>
        <end position="351"/>
    </location>
</feature>
<dbReference type="InterPro" id="IPR000742">
    <property type="entry name" value="EGF"/>
</dbReference>
<dbReference type="PANTHER" id="PTHR37999:SF2">
    <property type="entry name" value="MUCIN-17"/>
    <property type="match status" value="1"/>
</dbReference>
<organism evidence="5 6">
    <name type="scientific">Merluccius polli</name>
    <name type="common">Benguela hake</name>
    <name type="synonym">Merluccius cadenati</name>
    <dbReference type="NCBI Taxonomy" id="89951"/>
    <lineage>
        <taxon>Eukaryota</taxon>
        <taxon>Metazoa</taxon>
        <taxon>Chordata</taxon>
        <taxon>Craniata</taxon>
        <taxon>Vertebrata</taxon>
        <taxon>Euteleostomi</taxon>
        <taxon>Actinopterygii</taxon>
        <taxon>Neopterygii</taxon>
        <taxon>Teleostei</taxon>
        <taxon>Neoteleostei</taxon>
        <taxon>Acanthomorphata</taxon>
        <taxon>Zeiogadaria</taxon>
        <taxon>Gadariae</taxon>
        <taxon>Gadiformes</taxon>
        <taxon>Gadoidei</taxon>
        <taxon>Merlucciidae</taxon>
        <taxon>Merluccius</taxon>
    </lineage>
</organism>
<keyword evidence="2" id="KW-0472">Membrane</keyword>
<reference evidence="5" key="1">
    <citation type="journal article" date="2023" name="Front. Mar. Sci.">
        <title>A new Merluccius polli reference genome to investigate the effects of global change in West African waters.</title>
        <authorList>
            <person name="Mateo J.L."/>
            <person name="Blanco-Fernandez C."/>
            <person name="Garcia-Vazquez E."/>
            <person name="Machado-Schiaffino G."/>
        </authorList>
    </citation>
    <scope>NUCLEOTIDE SEQUENCE</scope>
    <source>
        <strain evidence="5">C29</strain>
        <tissue evidence="5">Fin</tissue>
    </source>
</reference>
<keyword evidence="2" id="KW-1133">Transmembrane helix</keyword>
<dbReference type="EMBL" id="JAOPHQ010001769">
    <property type="protein sequence ID" value="KAK0149386.1"/>
    <property type="molecule type" value="Genomic_DNA"/>
</dbReference>
<keyword evidence="2" id="KW-0812">Transmembrane</keyword>
<evidence type="ECO:0000256" key="1">
    <source>
        <dbReference type="SAM" id="MobiDB-lite"/>
    </source>
</evidence>
<accession>A0AA47P3M1</accession>
<evidence type="ECO:0000313" key="6">
    <source>
        <dbReference type="Proteomes" id="UP001174136"/>
    </source>
</evidence>
<feature type="domain" description="EGF-like" evidence="3 4">
    <location>
        <begin position="70"/>
        <end position="81"/>
    </location>
</feature>
<dbReference type="PROSITE" id="PS00022">
    <property type="entry name" value="EGF_1"/>
    <property type="match status" value="1"/>
</dbReference>
<dbReference type="InterPro" id="IPR053311">
    <property type="entry name" value="Mucosal_Integrity_Assoc"/>
</dbReference>
<dbReference type="AlphaFoldDB" id="A0AA47P3M1"/>
<dbReference type="PANTHER" id="PTHR37999">
    <property type="entry name" value="MUCIN-17"/>
    <property type="match status" value="1"/>
</dbReference>
<evidence type="ECO:0000256" key="2">
    <source>
        <dbReference type="SAM" id="Phobius"/>
    </source>
</evidence>
<dbReference type="PROSITE" id="PS01186">
    <property type="entry name" value="EGF_2"/>
    <property type="match status" value="1"/>
</dbReference>
<keyword evidence="6" id="KW-1185">Reference proteome</keyword>
<feature type="region of interest" description="Disordered" evidence="1">
    <location>
        <begin position="1"/>
        <end position="33"/>
    </location>
</feature>
<gene>
    <name evidence="5" type="ORF">N1851_009893</name>
</gene>
<feature type="compositionally biased region" description="Polar residues" evidence="1">
    <location>
        <begin position="11"/>
        <end position="32"/>
    </location>
</feature>
<evidence type="ECO:0000259" key="3">
    <source>
        <dbReference type="PROSITE" id="PS00022"/>
    </source>
</evidence>
<feature type="transmembrane region" description="Helical" evidence="2">
    <location>
        <begin position="269"/>
        <end position="295"/>
    </location>
</feature>
<evidence type="ECO:0000313" key="5">
    <source>
        <dbReference type="EMBL" id="KAK0149386.1"/>
    </source>
</evidence>
<dbReference type="GO" id="GO:0071944">
    <property type="term" value="C:cell periphery"/>
    <property type="evidence" value="ECO:0007669"/>
    <property type="project" value="UniProtKB-ARBA"/>
</dbReference>
<dbReference type="Proteomes" id="UP001174136">
    <property type="component" value="Unassembled WGS sequence"/>
</dbReference>
<sequence length="484" mass="53892">MVPTSPAEPGTTVSTVPTLTSEPKTTVSTAPTPTAEPVITASTVPISTAEATTKPPECQNGGFRNGSEKCNCLIGFSGDLCQYVTAIIAPERINTTVIVEMVVKQIYLEEYDDPESGQYKMFAQNFTQKMEGYYETRNITNFKGVIVIELRVNVKHDIVLEFKNDASFEAEYRNNFDEIKVAIDNLKNCSKGICGSIIPVPALLELYEAKYDKGWICVTMCDARHSTPKTCYHSGTCNVYTVIGPLCECQNIDATWYLGDDCSFPIHKIAFYAGLSATLAVLLLTAGALSAYLVVNKQRQKRIRDFKDKLLKEWLDKDMVWPKSSNNHTATSGMYSNPSFSTDENPTSQQGTYLHDREAPWYWRGLNLQSPVDSNSALPSQNQPPLHHLSGNQPKLRPYCSLQPPPSPLSLHEPERREGCHVVHVNLNSSKQTASCHSGHCLVWDRVSYCMVNIKIKHTRFFNRFCTIACMLGSVMLLSCGVDN</sequence>
<comment type="caution">
    <text evidence="5">The sequence shown here is derived from an EMBL/GenBank/DDBJ whole genome shotgun (WGS) entry which is preliminary data.</text>
</comment>
<proteinExistence type="predicted"/>
<name>A0AA47P3M1_MERPO</name>